<accession>A0A414H9V8</accession>
<name>A0A414H9V8_BACT4</name>
<dbReference type="Pfam" id="PF19480">
    <property type="entry name" value="DUF6016"/>
    <property type="match status" value="1"/>
</dbReference>
<evidence type="ECO:0000259" key="1">
    <source>
        <dbReference type="Pfam" id="PF19480"/>
    </source>
</evidence>
<organism evidence="2 3">
    <name type="scientific">Bacteroides thetaiotaomicron</name>
    <dbReference type="NCBI Taxonomy" id="818"/>
    <lineage>
        <taxon>Bacteria</taxon>
        <taxon>Pseudomonadati</taxon>
        <taxon>Bacteroidota</taxon>
        <taxon>Bacteroidia</taxon>
        <taxon>Bacteroidales</taxon>
        <taxon>Bacteroidaceae</taxon>
        <taxon>Bacteroides</taxon>
    </lineage>
</organism>
<protein>
    <submittedName>
        <fullName evidence="2">Cupin fold metalloprotein, WbuC family</fullName>
    </submittedName>
</protein>
<dbReference type="Proteomes" id="UP000284785">
    <property type="component" value="Unassembled WGS sequence"/>
</dbReference>
<feature type="domain" description="Cupin fold metalloprotein WbuC cupin" evidence="1">
    <location>
        <begin position="4"/>
        <end position="71"/>
    </location>
</feature>
<gene>
    <name evidence="2" type="ORF">DW780_25995</name>
</gene>
<comment type="caution">
    <text evidence="2">The sequence shown here is derived from an EMBL/GenBank/DDBJ whole genome shotgun (WGS) entry which is preliminary data.</text>
</comment>
<proteinExistence type="predicted"/>
<dbReference type="InterPro" id="IPR046058">
    <property type="entry name" value="WbuC_cupin"/>
</dbReference>
<sequence>MLLTSKILDETTTKAKLSPRLRMNWNLHESFEGSVQRMFNAIESGSKIPIARHPNLSETLIILRGRLRVLINERY</sequence>
<reference evidence="2 3" key="1">
    <citation type="submission" date="2018-08" db="EMBL/GenBank/DDBJ databases">
        <title>A genome reference for cultivated species of the human gut microbiota.</title>
        <authorList>
            <person name="Zou Y."/>
            <person name="Xue W."/>
            <person name="Luo G."/>
        </authorList>
    </citation>
    <scope>NUCLEOTIDE SEQUENCE [LARGE SCALE GENOMIC DNA]</scope>
    <source>
        <strain evidence="2 3">AM30-26</strain>
    </source>
</reference>
<evidence type="ECO:0000313" key="2">
    <source>
        <dbReference type="EMBL" id="RHD80660.1"/>
    </source>
</evidence>
<dbReference type="SUPFAM" id="SSF51182">
    <property type="entry name" value="RmlC-like cupins"/>
    <property type="match status" value="1"/>
</dbReference>
<dbReference type="RefSeq" id="WP_081342072.1">
    <property type="nucleotide sequence ID" value="NZ_CABJDH010000032.1"/>
</dbReference>
<evidence type="ECO:0000313" key="3">
    <source>
        <dbReference type="Proteomes" id="UP000284785"/>
    </source>
</evidence>
<dbReference type="AlphaFoldDB" id="A0A414H9V8"/>
<dbReference type="EMBL" id="QSJP01000037">
    <property type="protein sequence ID" value="RHD80660.1"/>
    <property type="molecule type" value="Genomic_DNA"/>
</dbReference>
<dbReference type="InterPro" id="IPR011051">
    <property type="entry name" value="RmlC_Cupin_sf"/>
</dbReference>
<dbReference type="NCBIfam" id="TIGR04366">
    <property type="entry name" value="cupin_WbuC"/>
    <property type="match status" value="1"/>
</dbReference>
<dbReference type="InterPro" id="IPR027565">
    <property type="entry name" value="Cupin_WbuC"/>
</dbReference>